<sequence length="244" mass="27287">MRASCYPMLLNPHSVLCIRQLKLPDRFVNRNHRILLAVLKSAIQAPWRRPDLSDCSTIGPQQSVAQDETFFGHRSEQFFSSSAKWDRRIWRAFHQGTFGVRAGSTNLAITCAPSPVASSFRPFYEGESGWERKCHCVEARRRRARKLRSIANTLLTGIIAHCIRKGVSTVTVDMNKLRLMGLGQLHLRVTPVGLPRTIESEETMAAKASSGRRQSPGCVTRKANTKLAQPKTEHAVRSEKAPAA</sequence>
<feature type="region of interest" description="Disordered" evidence="1">
    <location>
        <begin position="203"/>
        <end position="244"/>
    </location>
</feature>
<dbReference type="EMBL" id="FMXM01000004">
    <property type="protein sequence ID" value="SDA58294.1"/>
    <property type="molecule type" value="Genomic_DNA"/>
</dbReference>
<dbReference type="Proteomes" id="UP000198588">
    <property type="component" value="Unassembled WGS sequence"/>
</dbReference>
<gene>
    <name evidence="2" type="ORF">SAMN02927914_01392</name>
</gene>
<protein>
    <submittedName>
        <fullName evidence="2">Uncharacterized protein</fullName>
    </submittedName>
</protein>
<organism evidence="2 3">
    <name type="scientific">Mesorhizobium qingshengii</name>
    <dbReference type="NCBI Taxonomy" id="1165689"/>
    <lineage>
        <taxon>Bacteria</taxon>
        <taxon>Pseudomonadati</taxon>
        <taxon>Pseudomonadota</taxon>
        <taxon>Alphaproteobacteria</taxon>
        <taxon>Hyphomicrobiales</taxon>
        <taxon>Phyllobacteriaceae</taxon>
        <taxon>Mesorhizobium</taxon>
    </lineage>
</organism>
<evidence type="ECO:0000256" key="1">
    <source>
        <dbReference type="SAM" id="MobiDB-lite"/>
    </source>
</evidence>
<proteinExistence type="predicted"/>
<reference evidence="2 3" key="1">
    <citation type="submission" date="2016-10" db="EMBL/GenBank/DDBJ databases">
        <authorList>
            <person name="de Groot N.N."/>
        </authorList>
    </citation>
    <scope>NUCLEOTIDE SEQUENCE [LARGE SCALE GENOMIC DNA]</scope>
    <source>
        <strain evidence="2 3">CGMCC 1.12097</strain>
    </source>
</reference>
<dbReference type="AlphaFoldDB" id="A0A1G5WK61"/>
<feature type="compositionally biased region" description="Basic and acidic residues" evidence="1">
    <location>
        <begin position="231"/>
        <end position="244"/>
    </location>
</feature>
<accession>A0A1G5WK61</accession>
<dbReference type="STRING" id="1165689.SAMN02927914_01392"/>
<evidence type="ECO:0000313" key="2">
    <source>
        <dbReference type="EMBL" id="SDA58294.1"/>
    </source>
</evidence>
<evidence type="ECO:0000313" key="3">
    <source>
        <dbReference type="Proteomes" id="UP000198588"/>
    </source>
</evidence>
<name>A0A1G5WK61_9HYPH</name>